<dbReference type="PANTHER" id="PTHR42847:SF4">
    <property type="entry name" value="ALKANESULFONATE MONOOXYGENASE-RELATED"/>
    <property type="match status" value="1"/>
</dbReference>
<dbReference type="InterPro" id="IPR036661">
    <property type="entry name" value="Luciferase-like_sf"/>
</dbReference>
<evidence type="ECO:0000256" key="1">
    <source>
        <dbReference type="ARBA" id="ARBA00022630"/>
    </source>
</evidence>
<keyword evidence="3" id="KW-0560">Oxidoreductase</keyword>
<dbReference type="SUPFAM" id="SSF51679">
    <property type="entry name" value="Bacterial luciferase-like"/>
    <property type="match status" value="1"/>
</dbReference>
<name>A0ABP4W8N5_9ACTN</name>
<evidence type="ECO:0000313" key="7">
    <source>
        <dbReference type="Proteomes" id="UP001500655"/>
    </source>
</evidence>
<keyword evidence="7" id="KW-1185">Reference proteome</keyword>
<evidence type="ECO:0000313" key="6">
    <source>
        <dbReference type="EMBL" id="GAA1748063.1"/>
    </source>
</evidence>
<dbReference type="EMBL" id="BAAALS010000007">
    <property type="protein sequence ID" value="GAA1748063.1"/>
    <property type="molecule type" value="Genomic_DNA"/>
</dbReference>
<evidence type="ECO:0000256" key="2">
    <source>
        <dbReference type="ARBA" id="ARBA00022643"/>
    </source>
</evidence>
<dbReference type="Gene3D" id="3.20.20.30">
    <property type="entry name" value="Luciferase-like domain"/>
    <property type="match status" value="1"/>
</dbReference>
<comment type="caution">
    <text evidence="6">The sequence shown here is derived from an EMBL/GenBank/DDBJ whole genome shotgun (WGS) entry which is preliminary data.</text>
</comment>
<organism evidence="6 7">
    <name type="scientific">Luedemannella helvata</name>
    <dbReference type="NCBI Taxonomy" id="349315"/>
    <lineage>
        <taxon>Bacteria</taxon>
        <taxon>Bacillati</taxon>
        <taxon>Actinomycetota</taxon>
        <taxon>Actinomycetes</taxon>
        <taxon>Micromonosporales</taxon>
        <taxon>Micromonosporaceae</taxon>
        <taxon>Luedemannella</taxon>
    </lineage>
</organism>
<feature type="domain" description="Luciferase-like" evidence="5">
    <location>
        <begin position="11"/>
        <end position="243"/>
    </location>
</feature>
<gene>
    <name evidence="6" type="ORF">GCM10009681_19110</name>
</gene>
<keyword evidence="4" id="KW-0503">Monooxygenase</keyword>
<proteinExistence type="predicted"/>
<dbReference type="PANTHER" id="PTHR42847">
    <property type="entry name" value="ALKANESULFONATE MONOOXYGENASE"/>
    <property type="match status" value="1"/>
</dbReference>
<sequence length="290" mass="32034">MSVGATSVAGMKFGFVLPWGGAAEAAELAVVAEESGWDGFFMWESVWGIDPWVGLTAVAARTSRLRLGTMLTPLPYRKPWEVASQSATLDNFSGGRVTLSVGLGAPEERFFIFEDDAGRKVRAERLDESLELLTHLWRAEPFEYAGKHYRAHRTDVMLPPPATQQPRIPVWVVGLWPAPRSMRRVARWDGWLPYFKPPADAPPGELNRPTHEGLAEGVAWLREERAANGLDMTGFDVVMEGTTEPGAEAAQTVKAWAEAGATWWLEADWALPKEDVLAKCADRLRAGPPR</sequence>
<evidence type="ECO:0000256" key="3">
    <source>
        <dbReference type="ARBA" id="ARBA00023002"/>
    </source>
</evidence>
<dbReference type="Proteomes" id="UP001500655">
    <property type="component" value="Unassembled WGS sequence"/>
</dbReference>
<protein>
    <submittedName>
        <fullName evidence="6">LLM class flavin-dependent oxidoreductase</fullName>
    </submittedName>
</protein>
<reference evidence="7" key="1">
    <citation type="journal article" date="2019" name="Int. J. Syst. Evol. Microbiol.">
        <title>The Global Catalogue of Microorganisms (GCM) 10K type strain sequencing project: providing services to taxonomists for standard genome sequencing and annotation.</title>
        <authorList>
            <consortium name="The Broad Institute Genomics Platform"/>
            <consortium name="The Broad Institute Genome Sequencing Center for Infectious Disease"/>
            <person name="Wu L."/>
            <person name="Ma J."/>
        </authorList>
    </citation>
    <scope>NUCLEOTIDE SEQUENCE [LARGE SCALE GENOMIC DNA]</scope>
    <source>
        <strain evidence="7">JCM 13249</strain>
    </source>
</reference>
<evidence type="ECO:0000256" key="4">
    <source>
        <dbReference type="ARBA" id="ARBA00023033"/>
    </source>
</evidence>
<keyword evidence="1" id="KW-0285">Flavoprotein</keyword>
<keyword evidence="2" id="KW-0288">FMN</keyword>
<dbReference type="InterPro" id="IPR011251">
    <property type="entry name" value="Luciferase-like_dom"/>
</dbReference>
<evidence type="ECO:0000259" key="5">
    <source>
        <dbReference type="Pfam" id="PF00296"/>
    </source>
</evidence>
<accession>A0ABP4W8N5</accession>
<dbReference type="InterPro" id="IPR050172">
    <property type="entry name" value="SsuD_RutA_monooxygenase"/>
</dbReference>
<dbReference type="Pfam" id="PF00296">
    <property type="entry name" value="Bac_luciferase"/>
    <property type="match status" value="1"/>
</dbReference>